<reference evidence="2 3" key="1">
    <citation type="submission" date="2017-06" db="EMBL/GenBank/DDBJ databases">
        <title>Cultured bacterium strain Saccharothrix yanglingensis Hhs.015.</title>
        <authorList>
            <person name="Xia Y."/>
        </authorList>
    </citation>
    <scope>NUCLEOTIDE SEQUENCE [LARGE SCALE GENOMIC DNA]</scope>
    <source>
        <strain evidence="2 3">Hhs.015</strain>
    </source>
</reference>
<dbReference type="EMBL" id="NSDM01000009">
    <property type="protein sequence ID" value="MDQ2586483.1"/>
    <property type="molecule type" value="Genomic_DNA"/>
</dbReference>
<accession>A0ABU0X2X1</accession>
<evidence type="ECO:0000313" key="3">
    <source>
        <dbReference type="Proteomes" id="UP001225605"/>
    </source>
</evidence>
<keyword evidence="3" id="KW-1185">Reference proteome</keyword>
<dbReference type="InterPro" id="IPR018960">
    <property type="entry name" value="DUF1990"/>
</dbReference>
<evidence type="ECO:0000259" key="1">
    <source>
        <dbReference type="Pfam" id="PF09348"/>
    </source>
</evidence>
<protein>
    <recommendedName>
        <fullName evidence="1">DUF1990 domain-containing protein</fullName>
    </recommendedName>
</protein>
<proteinExistence type="predicted"/>
<name>A0ABU0X2X1_9PSEU</name>
<sequence>MLAAQHRRHELAHGGRPRQHFAADVGEHGEVVAGPRLHGDRPAPLLVPHQRDVAAGERRRVPLHREVGARRRTGFDVRALARDAQFGGHGPHVPLEAEHGRVVEVGLLFAHVAHLLVSPTTRVSRRQTRFRGNFPGNPRGGGGAVPVRWAGKSDVVAALRSLRGRELNYEPAEVGPDGWVFDVHRRVLGHEAAGPPEDGGLWSRAREVVEEYGFTPPEVVRGHYARGSALLGRDVLLEARLPGLRFLMGVRITAVRDDADDARTTWGWSYETLRGHLERGRVDYELVKHHGSGEVEFVARGYSQLHPRAPWWMRFGWRWVGRRTQLRFYRRAGEQLVRHSEVVEVPSGGGRRRGVVVLDPVS</sequence>
<dbReference type="Proteomes" id="UP001225605">
    <property type="component" value="Unassembled WGS sequence"/>
</dbReference>
<dbReference type="Pfam" id="PF09348">
    <property type="entry name" value="DUF1990"/>
    <property type="match status" value="1"/>
</dbReference>
<gene>
    <name evidence="2" type="ORF">CKY47_21300</name>
</gene>
<feature type="domain" description="DUF1990" evidence="1">
    <location>
        <begin position="174"/>
        <end position="334"/>
    </location>
</feature>
<organism evidence="2 3">
    <name type="scientific">Saccharothrix yanglingensis</name>
    <dbReference type="NCBI Taxonomy" id="659496"/>
    <lineage>
        <taxon>Bacteria</taxon>
        <taxon>Bacillati</taxon>
        <taxon>Actinomycetota</taxon>
        <taxon>Actinomycetes</taxon>
        <taxon>Pseudonocardiales</taxon>
        <taxon>Pseudonocardiaceae</taxon>
        <taxon>Saccharothrix</taxon>
    </lineage>
</organism>
<comment type="caution">
    <text evidence="2">The sequence shown here is derived from an EMBL/GenBank/DDBJ whole genome shotgun (WGS) entry which is preliminary data.</text>
</comment>
<evidence type="ECO:0000313" key="2">
    <source>
        <dbReference type="EMBL" id="MDQ2586483.1"/>
    </source>
</evidence>